<name>A0A0S4FMZ8_METFO</name>
<dbReference type="AlphaFoldDB" id="A0A0S4FMZ8"/>
<accession>A0A0S4FMZ8</accession>
<gene>
    <name evidence="1" type="ORF">MB9_0758</name>
</gene>
<proteinExistence type="predicted"/>
<protein>
    <recommendedName>
        <fullName evidence="3">Apea-like HEPN domain-containing protein</fullName>
    </recommendedName>
</protein>
<organism evidence="1 2">
    <name type="scientific">Methanobacterium formicicum</name>
    <dbReference type="NCBI Taxonomy" id="2162"/>
    <lineage>
        <taxon>Archaea</taxon>
        <taxon>Methanobacteriati</taxon>
        <taxon>Methanobacteriota</taxon>
        <taxon>Methanomada group</taxon>
        <taxon>Methanobacteria</taxon>
        <taxon>Methanobacteriales</taxon>
        <taxon>Methanobacteriaceae</taxon>
        <taxon>Methanobacterium</taxon>
    </lineage>
</organism>
<dbReference type="EMBL" id="LN734822">
    <property type="protein sequence ID" value="CEL24401.1"/>
    <property type="molecule type" value="Genomic_DNA"/>
</dbReference>
<sequence length="301" mass="35328">MGRKLIDKNDFVMNHGFQCPDCKTLISYNDELFINFFKSNLVNCVYCQKQLNIWKIFKDFVNHSVFGEHYTLLGCRYRFKEININPLEKFTLDLTEEVGDGYLLFINYNSYFGGVFPAEFIKIIPPSSILPKRIELYGCIPDKDKPVTETRVRIFYCYAPSQVIDDLSMRLILDAFQKYYENNYRHMVISASTAVEIAQHNFFSKILKTDRVSDDKIKTFLKDNATFSSQLKVLLPTLADKMKFPMLNEQIKNDLINLRKDRDYLVHKGELKKDWDVDKIKNELISSLFAIKYYKLVLDGV</sequence>
<evidence type="ECO:0000313" key="1">
    <source>
        <dbReference type="EMBL" id="CEL24401.1"/>
    </source>
</evidence>
<dbReference type="Proteomes" id="UP000062768">
    <property type="component" value="Chromosome I"/>
</dbReference>
<keyword evidence="2" id="KW-1185">Reference proteome</keyword>
<dbReference type="PATRIC" id="fig|2162.10.peg.788"/>
<reference evidence="1" key="1">
    <citation type="submission" date="2014-09" db="EMBL/GenBank/DDBJ databases">
        <authorList>
            <person name="Wibberg D."/>
        </authorList>
    </citation>
    <scope>NUCLEOTIDE SEQUENCE [LARGE SCALE GENOMIC DNA]</scope>
    <source>
        <strain evidence="1">Mb9</strain>
    </source>
</reference>
<evidence type="ECO:0008006" key="3">
    <source>
        <dbReference type="Google" id="ProtNLM"/>
    </source>
</evidence>
<evidence type="ECO:0000313" key="2">
    <source>
        <dbReference type="Proteomes" id="UP000062768"/>
    </source>
</evidence>